<reference evidence="3" key="1">
    <citation type="journal article" date="2023" name="Mol. Phylogenet. Evol.">
        <title>Genome-scale phylogeny and comparative genomics of the fungal order Sordariales.</title>
        <authorList>
            <person name="Hensen N."/>
            <person name="Bonometti L."/>
            <person name="Westerberg I."/>
            <person name="Brannstrom I.O."/>
            <person name="Guillou S."/>
            <person name="Cros-Aarteil S."/>
            <person name="Calhoun S."/>
            <person name="Haridas S."/>
            <person name="Kuo A."/>
            <person name="Mondo S."/>
            <person name="Pangilinan J."/>
            <person name="Riley R."/>
            <person name="LaButti K."/>
            <person name="Andreopoulos B."/>
            <person name="Lipzen A."/>
            <person name="Chen C."/>
            <person name="Yan M."/>
            <person name="Daum C."/>
            <person name="Ng V."/>
            <person name="Clum A."/>
            <person name="Steindorff A."/>
            <person name="Ohm R.A."/>
            <person name="Martin F."/>
            <person name="Silar P."/>
            <person name="Natvig D.O."/>
            <person name="Lalanne C."/>
            <person name="Gautier V."/>
            <person name="Ament-Velasquez S.L."/>
            <person name="Kruys A."/>
            <person name="Hutchinson M.I."/>
            <person name="Powell A.J."/>
            <person name="Barry K."/>
            <person name="Miller A.N."/>
            <person name="Grigoriev I.V."/>
            <person name="Debuchy R."/>
            <person name="Gladieux P."/>
            <person name="Hiltunen Thoren M."/>
            <person name="Johannesson H."/>
        </authorList>
    </citation>
    <scope>NUCLEOTIDE SEQUENCE</scope>
    <source>
        <strain evidence="3">CBS 955.72</strain>
    </source>
</reference>
<name>A0AAJ0HIK8_9PEZI</name>
<accession>A0AAJ0HIK8</accession>
<dbReference type="Gene3D" id="3.30.160.60">
    <property type="entry name" value="Classic Zinc Finger"/>
    <property type="match status" value="1"/>
</dbReference>
<feature type="compositionally biased region" description="Basic residues" evidence="1">
    <location>
        <begin position="288"/>
        <end position="310"/>
    </location>
</feature>
<feature type="compositionally biased region" description="Polar residues" evidence="1">
    <location>
        <begin position="196"/>
        <end position="211"/>
    </location>
</feature>
<dbReference type="SMART" id="SM00355">
    <property type="entry name" value="ZnF_C2H2"/>
    <property type="match status" value="2"/>
</dbReference>
<evidence type="ECO:0000256" key="1">
    <source>
        <dbReference type="SAM" id="MobiDB-lite"/>
    </source>
</evidence>
<reference evidence="3" key="2">
    <citation type="submission" date="2023-06" db="EMBL/GenBank/DDBJ databases">
        <authorList>
            <consortium name="Lawrence Berkeley National Laboratory"/>
            <person name="Haridas S."/>
            <person name="Hensen N."/>
            <person name="Bonometti L."/>
            <person name="Westerberg I."/>
            <person name="Brannstrom I.O."/>
            <person name="Guillou S."/>
            <person name="Cros-Aarteil S."/>
            <person name="Calhoun S."/>
            <person name="Kuo A."/>
            <person name="Mondo S."/>
            <person name="Pangilinan J."/>
            <person name="Riley R."/>
            <person name="Labutti K."/>
            <person name="Andreopoulos B."/>
            <person name="Lipzen A."/>
            <person name="Chen C."/>
            <person name="Yanf M."/>
            <person name="Daum C."/>
            <person name="Ng V."/>
            <person name="Clum A."/>
            <person name="Steindorff A."/>
            <person name="Ohm R."/>
            <person name="Martin F."/>
            <person name="Silar P."/>
            <person name="Natvig D."/>
            <person name="Lalanne C."/>
            <person name="Gautier V."/>
            <person name="Ament-Velasquez S.L."/>
            <person name="Kruys A."/>
            <person name="Hutchinson M.I."/>
            <person name="Powell A.J."/>
            <person name="Barry K."/>
            <person name="Miller A.N."/>
            <person name="Grigoriev I.V."/>
            <person name="Debuchy R."/>
            <person name="Gladieux P."/>
            <person name="Thoren M.H."/>
            <person name="Johannesson H."/>
        </authorList>
    </citation>
    <scope>NUCLEOTIDE SEQUENCE</scope>
    <source>
        <strain evidence="3">CBS 955.72</strain>
    </source>
</reference>
<feature type="region of interest" description="Disordered" evidence="1">
    <location>
        <begin position="196"/>
        <end position="237"/>
    </location>
</feature>
<organism evidence="3 4">
    <name type="scientific">Lasiosphaeria hispida</name>
    <dbReference type="NCBI Taxonomy" id="260671"/>
    <lineage>
        <taxon>Eukaryota</taxon>
        <taxon>Fungi</taxon>
        <taxon>Dikarya</taxon>
        <taxon>Ascomycota</taxon>
        <taxon>Pezizomycotina</taxon>
        <taxon>Sordariomycetes</taxon>
        <taxon>Sordariomycetidae</taxon>
        <taxon>Sordariales</taxon>
        <taxon>Lasiosphaeriaceae</taxon>
        <taxon>Lasiosphaeria</taxon>
    </lineage>
</organism>
<protein>
    <recommendedName>
        <fullName evidence="2">C2H2-type domain-containing protein</fullName>
    </recommendedName>
</protein>
<gene>
    <name evidence="3" type="ORF">B0T25DRAFT_209720</name>
</gene>
<dbReference type="AlphaFoldDB" id="A0AAJ0HIK8"/>
<dbReference type="InterPro" id="IPR013087">
    <property type="entry name" value="Znf_C2H2_type"/>
</dbReference>
<comment type="caution">
    <text evidence="3">The sequence shown here is derived from an EMBL/GenBank/DDBJ whole genome shotgun (WGS) entry which is preliminary data.</text>
</comment>
<feature type="region of interest" description="Disordered" evidence="1">
    <location>
        <begin position="279"/>
        <end position="310"/>
    </location>
</feature>
<keyword evidence="4" id="KW-1185">Reference proteome</keyword>
<dbReference type="Proteomes" id="UP001275084">
    <property type="component" value="Unassembled WGS sequence"/>
</dbReference>
<dbReference type="EMBL" id="JAUIQD010000004">
    <property type="protein sequence ID" value="KAK3353398.1"/>
    <property type="molecule type" value="Genomic_DNA"/>
</dbReference>
<feature type="compositionally biased region" description="Pro residues" evidence="1">
    <location>
        <begin position="156"/>
        <end position="165"/>
    </location>
</feature>
<feature type="region of interest" description="Disordered" evidence="1">
    <location>
        <begin position="121"/>
        <end position="166"/>
    </location>
</feature>
<evidence type="ECO:0000313" key="3">
    <source>
        <dbReference type="EMBL" id="KAK3353398.1"/>
    </source>
</evidence>
<sequence>MSLQDNHDASAEFEWDPDPWLNPFSYAFPSPSGNFDSYLLDGYGSCLSGPPEAVRGGMNGPDVLDVFSYLHSSVPPTASDYLLPEQLNVTVRGGLEMGPDEDVLQRSPQLPYAEAMTPTATNDTTWTPPGLDPASASPLAASETTQLSPTLSLPHPTTPATPNPPLQFQVNQGLPHATITACGGSGNFALWVEDFQQPSSGPESSTQSQTHSDIHLRNTTRPRTPMRERRRKEKPEKCPFCQKGFPFMADRDKHIVARHPELAYSVGVSVPRFPCRHCPNMKPYKRSDHLRRHERNKHGREKQKRGARPA</sequence>
<evidence type="ECO:0000313" key="4">
    <source>
        <dbReference type="Proteomes" id="UP001275084"/>
    </source>
</evidence>
<feature type="domain" description="C2H2-type" evidence="2">
    <location>
        <begin position="236"/>
        <end position="259"/>
    </location>
</feature>
<feature type="compositionally biased region" description="Low complexity" evidence="1">
    <location>
        <begin position="121"/>
        <end position="155"/>
    </location>
</feature>
<proteinExistence type="predicted"/>
<feature type="domain" description="C2H2-type" evidence="2">
    <location>
        <begin position="273"/>
        <end position="298"/>
    </location>
</feature>
<evidence type="ECO:0000259" key="2">
    <source>
        <dbReference type="SMART" id="SM00355"/>
    </source>
</evidence>